<dbReference type="EMBL" id="QEAQ01000276">
    <property type="protein sequence ID" value="TPX52920.1"/>
    <property type="molecule type" value="Genomic_DNA"/>
</dbReference>
<evidence type="ECO:0000256" key="4">
    <source>
        <dbReference type="ARBA" id="ARBA00022723"/>
    </source>
</evidence>
<dbReference type="InterPro" id="IPR004361">
    <property type="entry name" value="Glyoxalase_1"/>
</dbReference>
<keyword evidence="6 14" id="KW-0456">Lyase</keyword>
<feature type="domain" description="VOC" evidence="13">
    <location>
        <begin position="9"/>
        <end position="157"/>
    </location>
</feature>
<dbReference type="InterPro" id="IPR029068">
    <property type="entry name" value="Glyas_Bleomycin-R_OHBP_Dase"/>
</dbReference>
<evidence type="ECO:0000256" key="10">
    <source>
        <dbReference type="ARBA" id="ARBA00033298"/>
    </source>
</evidence>
<dbReference type="InterPro" id="IPR037523">
    <property type="entry name" value="VOC_core"/>
</dbReference>
<evidence type="ECO:0000256" key="9">
    <source>
        <dbReference type="ARBA" id="ARBA00032460"/>
    </source>
</evidence>
<dbReference type="AlphaFoldDB" id="A0A507DPV6"/>
<evidence type="ECO:0000256" key="1">
    <source>
        <dbReference type="ARBA" id="ARBA00005008"/>
    </source>
</evidence>
<dbReference type="PANTHER" id="PTHR10374">
    <property type="entry name" value="LACTOYLGLUTATHIONE LYASE GLYOXALASE I"/>
    <property type="match status" value="1"/>
</dbReference>
<dbReference type="PROSITE" id="PS51819">
    <property type="entry name" value="VOC"/>
    <property type="match status" value="1"/>
</dbReference>
<dbReference type="STRING" id="109895.A0A507DPV6"/>
<feature type="binding site" evidence="12">
    <location>
        <position position="79"/>
    </location>
    <ligand>
        <name>Zn(2+)</name>
        <dbReference type="ChEBI" id="CHEBI:29105"/>
        <note>ligand shared between dimeric partners</note>
    </ligand>
</feature>
<dbReference type="PANTHER" id="PTHR10374:SF30">
    <property type="entry name" value="LACTOYLGLUTATHIONE LYASE"/>
    <property type="match status" value="1"/>
</dbReference>
<sequence>MATNPTSYELNHTMYRVKDAKASIHFYETLMGMSLICKIDFEEAKFSLIFMGYNVPQSVLNSSFEERKKYAFSRPGVLELTHNWGTESDESFKGYHNGNEEPRGYGHIGVIVDNLEAACKRLEDHKVRFLKKPNEGRMKNIAFVTDPDGYSVELIPKGY</sequence>
<dbReference type="NCBIfam" id="TIGR00068">
    <property type="entry name" value="glyox_I"/>
    <property type="match status" value="1"/>
</dbReference>
<keyword evidence="15" id="KW-1185">Reference proteome</keyword>
<keyword evidence="4 12" id="KW-0479">Metal-binding</keyword>
<name>A0A507DPV6_9FUNG</name>
<comment type="caution">
    <text evidence="14">The sequence shown here is derived from an EMBL/GenBank/DDBJ whole genome shotgun (WGS) entry which is preliminary data.</text>
</comment>
<protein>
    <recommendedName>
        <fullName evidence="3">lactoylglutathione lyase</fullName>
        <ecNumber evidence="3">4.4.1.5</ecNumber>
    </recommendedName>
    <alternativeName>
        <fullName evidence="8">Aldoketomutase</fullName>
    </alternativeName>
    <alternativeName>
        <fullName evidence="7">Ketone-aldehyde mutase</fullName>
    </alternativeName>
    <alternativeName>
        <fullName evidence="9">Methylglyoxalase</fullName>
    </alternativeName>
    <alternativeName>
        <fullName evidence="10">S-D-lactoylglutathione methylglyoxal lyase</fullName>
    </alternativeName>
</protein>
<dbReference type="SUPFAM" id="SSF54593">
    <property type="entry name" value="Glyoxalase/Bleomycin resistance protein/Dihydroxybiphenyl dioxygenase"/>
    <property type="match status" value="1"/>
</dbReference>
<comment type="similarity">
    <text evidence="2">Belongs to the glyoxalase I family.</text>
</comment>
<evidence type="ECO:0000256" key="2">
    <source>
        <dbReference type="ARBA" id="ARBA00010363"/>
    </source>
</evidence>
<feature type="binding site" evidence="12">
    <location>
        <position position="153"/>
    </location>
    <ligand>
        <name>Zn(2+)</name>
        <dbReference type="ChEBI" id="CHEBI:29105"/>
        <note>ligand shared between dimeric partners</note>
    </ligand>
</feature>
<evidence type="ECO:0000256" key="6">
    <source>
        <dbReference type="ARBA" id="ARBA00023239"/>
    </source>
</evidence>
<dbReference type="Proteomes" id="UP000318582">
    <property type="component" value="Unassembled WGS sequence"/>
</dbReference>
<feature type="active site" description="Proton donor/acceptor" evidence="11">
    <location>
        <position position="153"/>
    </location>
</feature>
<dbReference type="GO" id="GO:0046872">
    <property type="term" value="F:metal ion binding"/>
    <property type="evidence" value="ECO:0007669"/>
    <property type="project" value="UniProtKB-KW"/>
</dbReference>
<dbReference type="GO" id="GO:0004462">
    <property type="term" value="F:lactoylglutathione lyase activity"/>
    <property type="evidence" value="ECO:0007669"/>
    <property type="project" value="UniProtKB-EC"/>
</dbReference>
<proteinExistence type="inferred from homology"/>
<evidence type="ECO:0000256" key="5">
    <source>
        <dbReference type="ARBA" id="ARBA00022833"/>
    </source>
</evidence>
<dbReference type="PROSITE" id="PS00934">
    <property type="entry name" value="GLYOXALASE_I_1"/>
    <property type="match status" value="1"/>
</dbReference>
<dbReference type="InterPro" id="IPR018146">
    <property type="entry name" value="Glyoxalase_1_CS"/>
</dbReference>
<evidence type="ECO:0000256" key="3">
    <source>
        <dbReference type="ARBA" id="ARBA00012081"/>
    </source>
</evidence>
<gene>
    <name evidence="14" type="primary">GLO1</name>
    <name evidence="14" type="ORF">PhCBS80983_g06411</name>
</gene>
<dbReference type="Pfam" id="PF00903">
    <property type="entry name" value="Glyoxalase"/>
    <property type="match status" value="1"/>
</dbReference>
<dbReference type="InterPro" id="IPR004360">
    <property type="entry name" value="Glyas_Fos-R_dOase_dom"/>
</dbReference>
<accession>A0A507DPV6</accession>
<evidence type="ECO:0000256" key="12">
    <source>
        <dbReference type="PIRSR" id="PIRSR604361-3"/>
    </source>
</evidence>
<evidence type="ECO:0000313" key="15">
    <source>
        <dbReference type="Proteomes" id="UP000318582"/>
    </source>
</evidence>
<evidence type="ECO:0000256" key="7">
    <source>
        <dbReference type="ARBA" id="ARBA00030291"/>
    </source>
</evidence>
<dbReference type="UniPathway" id="UPA00619">
    <property type="reaction ID" value="UER00675"/>
</dbReference>
<dbReference type="CDD" id="cd07233">
    <property type="entry name" value="GlxI_Zn"/>
    <property type="match status" value="1"/>
</dbReference>
<evidence type="ECO:0000256" key="8">
    <source>
        <dbReference type="ARBA" id="ARBA00030892"/>
    </source>
</evidence>
<evidence type="ECO:0000313" key="14">
    <source>
        <dbReference type="EMBL" id="TPX52920.1"/>
    </source>
</evidence>
<dbReference type="EC" id="4.4.1.5" evidence="3"/>
<reference evidence="14 15" key="1">
    <citation type="journal article" date="2019" name="Sci. Rep.">
        <title>Comparative genomics of chytrid fungi reveal insights into the obligate biotrophic and pathogenic lifestyle of Synchytrium endobioticum.</title>
        <authorList>
            <person name="van de Vossenberg B.T.L.H."/>
            <person name="Warris S."/>
            <person name="Nguyen H.D.T."/>
            <person name="van Gent-Pelzer M.P.E."/>
            <person name="Joly D.L."/>
            <person name="van de Geest H.C."/>
            <person name="Bonants P.J.M."/>
            <person name="Smith D.S."/>
            <person name="Levesque C.A."/>
            <person name="van der Lee T.A.J."/>
        </authorList>
    </citation>
    <scope>NUCLEOTIDE SEQUENCE [LARGE SCALE GENOMIC DNA]</scope>
    <source>
        <strain evidence="14 15">CBS 809.83</strain>
    </source>
</reference>
<keyword evidence="5 12" id="KW-0862">Zinc</keyword>
<evidence type="ECO:0000259" key="13">
    <source>
        <dbReference type="PROSITE" id="PS51819"/>
    </source>
</evidence>
<dbReference type="Gene3D" id="3.10.180.10">
    <property type="entry name" value="2,3-Dihydroxybiphenyl 1,2-Dioxygenase, domain 1"/>
    <property type="match status" value="1"/>
</dbReference>
<organism evidence="14 15">
    <name type="scientific">Powellomyces hirtus</name>
    <dbReference type="NCBI Taxonomy" id="109895"/>
    <lineage>
        <taxon>Eukaryota</taxon>
        <taxon>Fungi</taxon>
        <taxon>Fungi incertae sedis</taxon>
        <taxon>Chytridiomycota</taxon>
        <taxon>Chytridiomycota incertae sedis</taxon>
        <taxon>Chytridiomycetes</taxon>
        <taxon>Spizellomycetales</taxon>
        <taxon>Powellomycetaceae</taxon>
        <taxon>Powellomyces</taxon>
    </lineage>
</organism>
<comment type="cofactor">
    <cofactor evidence="12">
        <name>Zn(2+)</name>
        <dbReference type="ChEBI" id="CHEBI:29105"/>
    </cofactor>
    <text evidence="12">Binds 1 zinc ion per subunit. In the homodimer, two zinc ions are bound between subunits.</text>
</comment>
<comment type="pathway">
    <text evidence="1">Secondary metabolite metabolism; methylglyoxal degradation; (R)-lactate from methylglyoxal: step 1/2.</text>
</comment>
<evidence type="ECO:0000256" key="11">
    <source>
        <dbReference type="PIRSR" id="PIRSR604361-1"/>
    </source>
</evidence>
<feature type="binding site" evidence="12">
    <location>
        <position position="107"/>
    </location>
    <ligand>
        <name>Zn(2+)</name>
        <dbReference type="ChEBI" id="CHEBI:29105"/>
        <note>ligand shared between dimeric partners</note>
    </ligand>
</feature>